<keyword evidence="11" id="KW-1185">Reference proteome</keyword>
<feature type="domain" description="tRNA (adenine(58)-N(1))-methyltransferase catalytic subunit TRM61 C-terminal" evidence="10">
    <location>
        <begin position="111"/>
        <end position="137"/>
    </location>
</feature>
<dbReference type="InterPro" id="IPR049470">
    <property type="entry name" value="TRM61_C"/>
</dbReference>
<evidence type="ECO:0000256" key="9">
    <source>
        <dbReference type="SAM" id="MobiDB-lite"/>
    </source>
</evidence>
<evidence type="ECO:0000256" key="6">
    <source>
        <dbReference type="ARBA" id="ARBA00022694"/>
    </source>
</evidence>
<evidence type="ECO:0000256" key="7">
    <source>
        <dbReference type="ARBA" id="ARBA00023242"/>
    </source>
</evidence>
<dbReference type="AlphaFoldDB" id="A0A914XLL6"/>
<dbReference type="GO" id="GO:0031515">
    <property type="term" value="C:tRNA (m1A) methyltransferase complex"/>
    <property type="evidence" value="ECO:0007669"/>
    <property type="project" value="InterPro"/>
</dbReference>
<dbReference type="PANTHER" id="PTHR12133:SF2">
    <property type="entry name" value="TRNA (ADENINE(58)-N(1))-METHYLTRANSFERASE CATALYTIC SUBUNIT TRMT61A"/>
    <property type="match status" value="1"/>
</dbReference>
<keyword evidence="5" id="KW-0949">S-adenosyl-L-methionine</keyword>
<keyword evidence="3" id="KW-0489">Methyltransferase</keyword>
<sequence length="137" mass="15182">MGGVDCNSEKPPDSSSATEAETDSLAVTKLADSEKKCHKSLLDEVNVPNSDFLHSKEKIEEGDTVIIYVNFGSTYAVKVRRGQTLTMRYGALRHEFLIGKPYGSRVSATAGYIYALRGSPELWTRTLPHRTQILYTP</sequence>
<name>A0A914XLL6_9BILA</name>
<dbReference type="WBParaSite" id="PSAMB.scaffold9379size5046.g32380.t1">
    <property type="protein sequence ID" value="PSAMB.scaffold9379size5046.g32380.t1"/>
    <property type="gene ID" value="PSAMB.scaffold9379size5046.g32380"/>
</dbReference>
<dbReference type="GO" id="GO:0005634">
    <property type="term" value="C:nucleus"/>
    <property type="evidence" value="ECO:0007669"/>
    <property type="project" value="UniProtKB-SubCell"/>
</dbReference>
<comment type="catalytic activity">
    <reaction evidence="8">
        <text>an adenosine in mRNA + S-adenosyl-L-methionine = an N(1)-methyladenosine in mRNA + S-adenosyl-L-homocysteine + H(+)</text>
        <dbReference type="Rhea" id="RHEA:55392"/>
        <dbReference type="Rhea" id="RHEA-COMP:12414"/>
        <dbReference type="Rhea" id="RHEA-COMP:12415"/>
        <dbReference type="ChEBI" id="CHEBI:15378"/>
        <dbReference type="ChEBI" id="CHEBI:57856"/>
        <dbReference type="ChEBI" id="CHEBI:59789"/>
        <dbReference type="ChEBI" id="CHEBI:74411"/>
        <dbReference type="ChEBI" id="CHEBI:74491"/>
    </reaction>
</comment>
<dbReference type="Pfam" id="PF08704">
    <property type="entry name" value="GCD14"/>
    <property type="match status" value="1"/>
</dbReference>
<evidence type="ECO:0000256" key="4">
    <source>
        <dbReference type="ARBA" id="ARBA00022679"/>
    </source>
</evidence>
<dbReference type="GO" id="GO:0160107">
    <property type="term" value="F:tRNA (adenine(58)-N1)-methyltransferase activity"/>
    <property type="evidence" value="ECO:0007669"/>
    <property type="project" value="UniProtKB-EC"/>
</dbReference>
<evidence type="ECO:0000256" key="1">
    <source>
        <dbReference type="ARBA" id="ARBA00004123"/>
    </source>
</evidence>
<evidence type="ECO:0000259" key="10">
    <source>
        <dbReference type="Pfam" id="PF08704"/>
    </source>
</evidence>
<proteinExistence type="predicted"/>
<protein>
    <recommendedName>
        <fullName evidence="2">tRNA (adenine(58)-N(1))-methyltransferase</fullName>
        <ecNumber evidence="2">2.1.1.220</ecNumber>
    </recommendedName>
</protein>
<comment type="subcellular location">
    <subcellularLocation>
        <location evidence="1">Nucleus</location>
    </subcellularLocation>
</comment>
<organism evidence="11 12">
    <name type="scientific">Plectus sambesii</name>
    <dbReference type="NCBI Taxonomy" id="2011161"/>
    <lineage>
        <taxon>Eukaryota</taxon>
        <taxon>Metazoa</taxon>
        <taxon>Ecdysozoa</taxon>
        <taxon>Nematoda</taxon>
        <taxon>Chromadorea</taxon>
        <taxon>Plectida</taxon>
        <taxon>Plectina</taxon>
        <taxon>Plectoidea</taxon>
        <taxon>Plectidae</taxon>
        <taxon>Plectus</taxon>
    </lineage>
</organism>
<keyword evidence="6" id="KW-0819">tRNA processing</keyword>
<evidence type="ECO:0000256" key="2">
    <source>
        <dbReference type="ARBA" id="ARBA00012796"/>
    </source>
</evidence>
<dbReference type="Proteomes" id="UP000887566">
    <property type="component" value="Unplaced"/>
</dbReference>
<reference evidence="12" key="1">
    <citation type="submission" date="2022-11" db="UniProtKB">
        <authorList>
            <consortium name="WormBaseParasite"/>
        </authorList>
    </citation>
    <scope>IDENTIFICATION</scope>
</reference>
<dbReference type="GO" id="GO:0030488">
    <property type="term" value="P:tRNA methylation"/>
    <property type="evidence" value="ECO:0007669"/>
    <property type="project" value="InterPro"/>
</dbReference>
<evidence type="ECO:0000313" key="12">
    <source>
        <dbReference type="WBParaSite" id="PSAMB.scaffold9379size5046.g32380.t1"/>
    </source>
</evidence>
<dbReference type="Gene3D" id="3.10.330.20">
    <property type="match status" value="1"/>
</dbReference>
<dbReference type="InterPro" id="IPR014816">
    <property type="entry name" value="tRNA_MeTrfase_Gcd14"/>
</dbReference>
<dbReference type="SUPFAM" id="SSF53335">
    <property type="entry name" value="S-adenosyl-L-methionine-dependent methyltransferases"/>
    <property type="match status" value="1"/>
</dbReference>
<keyword evidence="4" id="KW-0808">Transferase</keyword>
<dbReference type="PANTHER" id="PTHR12133">
    <property type="entry name" value="TRNA (ADENINE(58)-N(1))-METHYLTRANSFERASE"/>
    <property type="match status" value="1"/>
</dbReference>
<evidence type="ECO:0000313" key="11">
    <source>
        <dbReference type="Proteomes" id="UP000887566"/>
    </source>
</evidence>
<keyword evidence="7" id="KW-0539">Nucleus</keyword>
<dbReference type="EC" id="2.1.1.220" evidence="2"/>
<evidence type="ECO:0000256" key="3">
    <source>
        <dbReference type="ARBA" id="ARBA00022603"/>
    </source>
</evidence>
<accession>A0A914XLL6</accession>
<dbReference type="InterPro" id="IPR029063">
    <property type="entry name" value="SAM-dependent_MTases_sf"/>
</dbReference>
<evidence type="ECO:0000256" key="5">
    <source>
        <dbReference type="ARBA" id="ARBA00022691"/>
    </source>
</evidence>
<dbReference type="PROSITE" id="PS51620">
    <property type="entry name" value="SAM_TRM61"/>
    <property type="match status" value="1"/>
</dbReference>
<evidence type="ECO:0000256" key="8">
    <source>
        <dbReference type="ARBA" id="ARBA00048481"/>
    </source>
</evidence>
<feature type="region of interest" description="Disordered" evidence="9">
    <location>
        <begin position="1"/>
        <end position="25"/>
    </location>
</feature>